<proteinExistence type="predicted"/>
<feature type="compositionally biased region" description="Basic and acidic residues" evidence="1">
    <location>
        <begin position="67"/>
        <end position="79"/>
    </location>
</feature>
<evidence type="ECO:0000256" key="1">
    <source>
        <dbReference type="SAM" id="MobiDB-lite"/>
    </source>
</evidence>
<gene>
    <name evidence="2" type="ORF">CM83_64595</name>
    <name evidence="3" type="ORF">CM83_64599</name>
</gene>
<evidence type="ECO:0000313" key="3">
    <source>
        <dbReference type="EMBL" id="JAG26477.1"/>
    </source>
</evidence>
<dbReference type="EMBL" id="GBHO01017129">
    <property type="protein sequence ID" value="JAG26475.1"/>
    <property type="molecule type" value="Transcribed_RNA"/>
</dbReference>
<protein>
    <submittedName>
        <fullName evidence="3">Uncharacterized protein</fullName>
    </submittedName>
</protein>
<dbReference type="EMBL" id="GBHO01017127">
    <property type="protein sequence ID" value="JAG26477.1"/>
    <property type="molecule type" value="Transcribed_RNA"/>
</dbReference>
<reference evidence="3" key="2">
    <citation type="submission" date="2014-07" db="EMBL/GenBank/DDBJ databases">
        <authorList>
            <person name="Hull J."/>
        </authorList>
    </citation>
    <scope>NUCLEOTIDE SEQUENCE</scope>
</reference>
<feature type="non-terminal residue" evidence="3">
    <location>
        <position position="1"/>
    </location>
</feature>
<evidence type="ECO:0000313" key="2">
    <source>
        <dbReference type="EMBL" id="JAG26475.1"/>
    </source>
</evidence>
<organism evidence="3">
    <name type="scientific">Lygus hesperus</name>
    <name type="common">Western plant bug</name>
    <dbReference type="NCBI Taxonomy" id="30085"/>
    <lineage>
        <taxon>Eukaryota</taxon>
        <taxon>Metazoa</taxon>
        <taxon>Ecdysozoa</taxon>
        <taxon>Arthropoda</taxon>
        <taxon>Hexapoda</taxon>
        <taxon>Insecta</taxon>
        <taxon>Pterygota</taxon>
        <taxon>Neoptera</taxon>
        <taxon>Paraneoptera</taxon>
        <taxon>Hemiptera</taxon>
        <taxon>Heteroptera</taxon>
        <taxon>Panheteroptera</taxon>
        <taxon>Cimicomorpha</taxon>
        <taxon>Miridae</taxon>
        <taxon>Mirini</taxon>
        <taxon>Lygus</taxon>
    </lineage>
</organism>
<accession>A0A0A9Y082</accession>
<feature type="region of interest" description="Disordered" evidence="1">
    <location>
        <begin position="1"/>
        <end position="87"/>
    </location>
</feature>
<reference evidence="3" key="1">
    <citation type="journal article" date="2014" name="PLoS ONE">
        <title>Transcriptome-Based Identification of ABC Transporters in the Western Tarnished Plant Bug Lygus hesperus.</title>
        <authorList>
            <person name="Hull J.J."/>
            <person name="Chaney K."/>
            <person name="Geib S.M."/>
            <person name="Fabrick J.A."/>
            <person name="Brent C.S."/>
            <person name="Walsh D."/>
            <person name="Lavine L.C."/>
        </authorList>
    </citation>
    <scope>NUCLEOTIDE SEQUENCE</scope>
</reference>
<dbReference type="AlphaFoldDB" id="A0A0A9Y082"/>
<sequence length="170" mass="18843">SIIRQCSTLPPEAVHLPEQAPDTLLPSISNCSAIPPRRSPDSVLLSSDSASTLPPEAVRPSSLKPSNKFEKKPSFHDISDSDSDSSGTIGLHPRCSLMRLFLKNSSSLTPKTSVPPKTNPKIFLARGPRHHHRSSMTNLQNYYLRTASQFFRLRTTFQNSCHSWTIIPNP</sequence>
<name>A0A0A9Y082_LYGHE</name>